<dbReference type="Gene3D" id="2.30.30.60">
    <property type="match status" value="1"/>
</dbReference>
<comment type="similarity">
    <text evidence="2">Belongs to the MscS (TC 1.A.23) family.</text>
</comment>
<dbReference type="Pfam" id="PF00924">
    <property type="entry name" value="MS_channel_2nd"/>
    <property type="match status" value="1"/>
</dbReference>
<dbReference type="Gene3D" id="3.30.70.100">
    <property type="match status" value="1"/>
</dbReference>
<evidence type="ECO:0000256" key="8">
    <source>
        <dbReference type="SAM" id="SignalP"/>
    </source>
</evidence>
<dbReference type="KEGG" id="lut:Lupro_11440"/>
<feature type="transmembrane region" description="Helical" evidence="7">
    <location>
        <begin position="314"/>
        <end position="331"/>
    </location>
</feature>
<feature type="domain" description="Mechanosensitive ion channel MscS C-terminal" evidence="10">
    <location>
        <begin position="409"/>
        <end position="494"/>
    </location>
</feature>
<evidence type="ECO:0000256" key="7">
    <source>
        <dbReference type="SAM" id="Phobius"/>
    </source>
</evidence>
<dbReference type="SUPFAM" id="SSF82689">
    <property type="entry name" value="Mechanosensitive channel protein MscS (YggB), C-terminal domain"/>
    <property type="match status" value="1"/>
</dbReference>
<feature type="transmembrane region" description="Helical" evidence="7">
    <location>
        <begin position="289"/>
        <end position="308"/>
    </location>
</feature>
<evidence type="ECO:0000256" key="6">
    <source>
        <dbReference type="ARBA" id="ARBA00023136"/>
    </source>
</evidence>
<sequence>MMRKILLFFLMISSTLIAQNTVKVDLSSPNATIYTHLYFLQPDSYEPEKAAASIYGYEGEEAQDIALKLKKILDGKGLKVDFSKVPTDKNYSDTIGYKIGHRYVLFPYQIPQIYVEKIGEKWYYSKETASQVNTLYRSIYPWYSEKLQQVIPNFGHYKLFKIELWQYLGLLLLITICVFLFFVLRKIIYYTLRKLQFKILKKSNKNINLALKKLTRPIVLLILIWLLKKIVPSFLLDLDINAALFLALNIMTTVFWIYVFLKLVKVFMSIYADFAESTHNKLDDQLVPILQNFLTGVVIFLGILKLLTLFGVDPAAVIAGASIGGIAVALASQDTVKNLIGTIMIFVDKPFHIGDWIEAGEVVGTVETVGFRSTTVRAADTSVYQIPNSTLSEMVVNNKGLRAYRRYTTNLGLRYDTPPELVEAFVKGVRKIIELHPDTREEAFNVEFTGFGDSALLILVNVYFTALDWSVEQAAKHSLHLSILKFAKELGVDFAFPSTTVMIEQFPEKKGLALNYDVENKRIQQIIDNLK</sequence>
<feature type="signal peptide" evidence="8">
    <location>
        <begin position="1"/>
        <end position="18"/>
    </location>
</feature>
<dbReference type="EMBL" id="CP013355">
    <property type="protein sequence ID" value="AMC12260.1"/>
    <property type="molecule type" value="Genomic_DNA"/>
</dbReference>
<comment type="subcellular location">
    <subcellularLocation>
        <location evidence="1">Cell membrane</location>
        <topology evidence="1">Multi-pass membrane protein</topology>
    </subcellularLocation>
</comment>
<protein>
    <submittedName>
        <fullName evidence="11">Mechanosensitive ion channel protein MscS</fullName>
    </submittedName>
</protein>
<dbReference type="SUPFAM" id="SSF82861">
    <property type="entry name" value="Mechanosensitive channel protein MscS (YggB), transmembrane region"/>
    <property type="match status" value="1"/>
</dbReference>
<reference evidence="12" key="1">
    <citation type="submission" date="2015-12" db="EMBL/GenBank/DDBJ databases">
        <title>Complete genome sequence of Lutibacter profundus strain LP1.</title>
        <authorList>
            <person name="Wissuwa J."/>
            <person name="Le Moine Bauer S."/>
            <person name="Stokke R."/>
            <person name="Dahle H."/>
            <person name="Steen I.H."/>
        </authorList>
    </citation>
    <scope>NUCLEOTIDE SEQUENCE [LARGE SCALE GENOMIC DNA]</scope>
    <source>
        <strain evidence="12">LP1</strain>
    </source>
</reference>
<keyword evidence="4 7" id="KW-0812">Transmembrane</keyword>
<dbReference type="Proteomes" id="UP000059672">
    <property type="component" value="Chromosome"/>
</dbReference>
<keyword evidence="8" id="KW-0732">Signal</keyword>
<dbReference type="InterPro" id="IPR023408">
    <property type="entry name" value="MscS_beta-dom_sf"/>
</dbReference>
<evidence type="ECO:0000259" key="9">
    <source>
        <dbReference type="Pfam" id="PF00924"/>
    </source>
</evidence>
<feature type="transmembrane region" description="Helical" evidence="7">
    <location>
        <begin position="242"/>
        <end position="261"/>
    </location>
</feature>
<dbReference type="Gene3D" id="1.10.287.1260">
    <property type="match status" value="1"/>
</dbReference>
<dbReference type="InterPro" id="IPR045042">
    <property type="entry name" value="YnaI-like"/>
</dbReference>
<proteinExistence type="inferred from homology"/>
<dbReference type="PATRIC" id="fig|1622118.3.peg.2350"/>
<dbReference type="GO" id="GO:0008381">
    <property type="term" value="F:mechanosensitive monoatomic ion channel activity"/>
    <property type="evidence" value="ECO:0007669"/>
    <property type="project" value="UniProtKB-ARBA"/>
</dbReference>
<keyword evidence="6 7" id="KW-0472">Membrane</keyword>
<reference evidence="11 12" key="2">
    <citation type="journal article" date="2016" name="Int. J. Syst. Evol. Microbiol.">
        <title>Lutibacter profundi sp. nov., isolated from a deep-sea hydrothermal system on the Arctic Mid-Ocean Ridge and emended description of the genus Lutibacter.</title>
        <authorList>
            <person name="Le Moine Bauer S."/>
            <person name="Roalkvam I."/>
            <person name="Steen I.H."/>
            <person name="Dahle H."/>
        </authorList>
    </citation>
    <scope>NUCLEOTIDE SEQUENCE [LARGE SCALE GENOMIC DNA]</scope>
    <source>
        <strain evidence="11 12">LP1</strain>
    </source>
</reference>
<gene>
    <name evidence="11" type="ORF">Lupro_11440</name>
</gene>
<dbReference type="GO" id="GO:0005886">
    <property type="term" value="C:plasma membrane"/>
    <property type="evidence" value="ECO:0007669"/>
    <property type="project" value="UniProtKB-SubCell"/>
</dbReference>
<dbReference type="SUPFAM" id="SSF50182">
    <property type="entry name" value="Sm-like ribonucleoproteins"/>
    <property type="match status" value="1"/>
</dbReference>
<keyword evidence="12" id="KW-1185">Reference proteome</keyword>
<dbReference type="InterPro" id="IPR006685">
    <property type="entry name" value="MscS_channel_2nd"/>
</dbReference>
<evidence type="ECO:0000256" key="3">
    <source>
        <dbReference type="ARBA" id="ARBA00022475"/>
    </source>
</evidence>
<name>A0A0X8G903_9FLAO</name>
<organism evidence="11 12">
    <name type="scientific">Lutibacter profundi</name>
    <dbReference type="NCBI Taxonomy" id="1622118"/>
    <lineage>
        <taxon>Bacteria</taxon>
        <taxon>Pseudomonadati</taxon>
        <taxon>Bacteroidota</taxon>
        <taxon>Flavobacteriia</taxon>
        <taxon>Flavobacteriales</taxon>
        <taxon>Flavobacteriaceae</taxon>
        <taxon>Lutibacter</taxon>
    </lineage>
</organism>
<dbReference type="InterPro" id="IPR011066">
    <property type="entry name" value="MscS_channel_C_sf"/>
</dbReference>
<evidence type="ECO:0000256" key="1">
    <source>
        <dbReference type="ARBA" id="ARBA00004651"/>
    </source>
</evidence>
<evidence type="ECO:0000256" key="5">
    <source>
        <dbReference type="ARBA" id="ARBA00022989"/>
    </source>
</evidence>
<feature type="transmembrane region" description="Helical" evidence="7">
    <location>
        <begin position="164"/>
        <end position="184"/>
    </location>
</feature>
<feature type="chain" id="PRO_5007066364" evidence="8">
    <location>
        <begin position="19"/>
        <end position="531"/>
    </location>
</feature>
<dbReference type="Pfam" id="PF21082">
    <property type="entry name" value="MS_channel_3rd"/>
    <property type="match status" value="1"/>
</dbReference>
<keyword evidence="5 7" id="KW-1133">Transmembrane helix</keyword>
<evidence type="ECO:0000313" key="11">
    <source>
        <dbReference type="EMBL" id="AMC12260.1"/>
    </source>
</evidence>
<evidence type="ECO:0000313" key="12">
    <source>
        <dbReference type="Proteomes" id="UP000059672"/>
    </source>
</evidence>
<dbReference type="AlphaFoldDB" id="A0A0X8G903"/>
<evidence type="ECO:0000259" key="10">
    <source>
        <dbReference type="Pfam" id="PF21082"/>
    </source>
</evidence>
<dbReference type="InterPro" id="IPR011014">
    <property type="entry name" value="MscS_channel_TM-2"/>
</dbReference>
<dbReference type="PANTHER" id="PTHR43634:SF2">
    <property type="entry name" value="LOW CONDUCTANCE MECHANOSENSITIVE CHANNEL YNAI"/>
    <property type="match status" value="1"/>
</dbReference>
<accession>A0A0X8G903</accession>
<evidence type="ECO:0000256" key="2">
    <source>
        <dbReference type="ARBA" id="ARBA00008017"/>
    </source>
</evidence>
<keyword evidence="3" id="KW-1003">Cell membrane</keyword>
<dbReference type="InterPro" id="IPR010920">
    <property type="entry name" value="LSM_dom_sf"/>
</dbReference>
<evidence type="ECO:0000256" key="4">
    <source>
        <dbReference type="ARBA" id="ARBA00022692"/>
    </source>
</evidence>
<dbReference type="PANTHER" id="PTHR43634">
    <property type="entry name" value="OW CONDUCTANCE MECHANOSENSITIVE CHANNEL"/>
    <property type="match status" value="1"/>
</dbReference>
<feature type="domain" description="Mechanosensitive ion channel MscS" evidence="9">
    <location>
        <begin position="334"/>
        <end position="397"/>
    </location>
</feature>
<dbReference type="InterPro" id="IPR049278">
    <property type="entry name" value="MS_channel_C"/>
</dbReference>
<dbReference type="STRING" id="1622118.Lupro_11440"/>